<organism evidence="1 2">
    <name type="scientific">Seminavis robusta</name>
    <dbReference type="NCBI Taxonomy" id="568900"/>
    <lineage>
        <taxon>Eukaryota</taxon>
        <taxon>Sar</taxon>
        <taxon>Stramenopiles</taxon>
        <taxon>Ochrophyta</taxon>
        <taxon>Bacillariophyta</taxon>
        <taxon>Bacillariophyceae</taxon>
        <taxon>Bacillariophycidae</taxon>
        <taxon>Naviculales</taxon>
        <taxon>Naviculaceae</taxon>
        <taxon>Seminavis</taxon>
    </lineage>
</organism>
<protein>
    <recommendedName>
        <fullName evidence="3">F-box domain-containing protein</fullName>
    </recommendedName>
</protein>
<proteinExistence type="predicted"/>
<accession>A0A9N8HTF4</accession>
<sequence>MGCSISITTMSEESSNHDAGHLSLIEQMVPESLLAQIVEYLTFSEAHKSVFALNRRFWFQHRLTIAQATPHASVDVLNMKGSKEDDLKSKLNCVLPLTIALSCYSNLRVLDLPSLATDELLGSLTISGGLPRLSVIRMRRSLGVTDRGLEYLTRNTTDRTLEEIDITFCQNTTYQGTFVLRDKLPQLKLLRRQPEWLDGQFHTPIAPTDDGSQVEIHTFWPDGTFSFNRATQSKGFVLDWNEQRKGDQQPTIVTLRHQYNNFVPPPGWNPASVDDIFRFAYRPGMCLLQLPSAPGCDERLVLLATPLRRLKAPTCMERVSRVAGQIPEGSSRYVDPCTLKVHMELDMERWEHWLLVSKMKVYPLQDLMPPAELVEECRQTCLAMAPYEEALTQVEDMWHVLRPE</sequence>
<dbReference type="AlphaFoldDB" id="A0A9N8HTF4"/>
<comment type="caution">
    <text evidence="1">The sequence shown here is derived from an EMBL/GenBank/DDBJ whole genome shotgun (WGS) entry which is preliminary data.</text>
</comment>
<gene>
    <name evidence="1" type="ORF">SEMRO_1507_G278320.1</name>
</gene>
<dbReference type="Gene3D" id="3.80.10.10">
    <property type="entry name" value="Ribonuclease Inhibitor"/>
    <property type="match status" value="1"/>
</dbReference>
<reference evidence="1" key="1">
    <citation type="submission" date="2020-06" db="EMBL/GenBank/DDBJ databases">
        <authorList>
            <consortium name="Plant Systems Biology data submission"/>
        </authorList>
    </citation>
    <scope>NUCLEOTIDE SEQUENCE</scope>
    <source>
        <strain evidence="1">D6</strain>
    </source>
</reference>
<evidence type="ECO:0008006" key="3">
    <source>
        <dbReference type="Google" id="ProtNLM"/>
    </source>
</evidence>
<dbReference type="SUPFAM" id="SSF52047">
    <property type="entry name" value="RNI-like"/>
    <property type="match status" value="1"/>
</dbReference>
<keyword evidence="2" id="KW-1185">Reference proteome</keyword>
<evidence type="ECO:0000313" key="1">
    <source>
        <dbReference type="EMBL" id="CAB9524200.1"/>
    </source>
</evidence>
<name>A0A9N8HTF4_9STRA</name>
<dbReference type="InterPro" id="IPR032675">
    <property type="entry name" value="LRR_dom_sf"/>
</dbReference>
<evidence type="ECO:0000313" key="2">
    <source>
        <dbReference type="Proteomes" id="UP001153069"/>
    </source>
</evidence>
<dbReference type="EMBL" id="CAICTM010001505">
    <property type="protein sequence ID" value="CAB9524200.1"/>
    <property type="molecule type" value="Genomic_DNA"/>
</dbReference>
<dbReference type="Proteomes" id="UP001153069">
    <property type="component" value="Unassembled WGS sequence"/>
</dbReference>
<dbReference type="OrthoDB" id="53523at2759"/>